<dbReference type="KEGG" id="tpal:117652362"/>
<dbReference type="InParanoid" id="A0A6P9A734"/>
<dbReference type="PANTHER" id="PTHR14362:SF2">
    <property type="entry name" value="COILED-COIL DOMAIN-CONTAINING PROTEIN 81"/>
    <property type="match status" value="1"/>
</dbReference>
<dbReference type="InterPro" id="IPR028034">
    <property type="entry name" value="HU-CCDC81"/>
</dbReference>
<name>A0A6P9A734_THRPL</name>
<dbReference type="Pfam" id="PF18289">
    <property type="entry name" value="HU-CCDC81_euk_2"/>
    <property type="match status" value="1"/>
</dbReference>
<dbReference type="GeneID" id="117652362"/>
<evidence type="ECO:0000313" key="4">
    <source>
        <dbReference type="RefSeq" id="XP_034253104.1"/>
    </source>
</evidence>
<feature type="domain" description="CCDC81 HU" evidence="2">
    <location>
        <begin position="104"/>
        <end position="175"/>
    </location>
</feature>
<dbReference type="AlphaFoldDB" id="A0A6P9A734"/>
<proteinExistence type="predicted"/>
<dbReference type="InterPro" id="IPR040673">
    <property type="entry name" value="CCDC81_HU_dom_2"/>
</dbReference>
<dbReference type="OrthoDB" id="125906at2759"/>
<dbReference type="Pfam" id="PF14908">
    <property type="entry name" value="HU-CCDC81_euk_1"/>
    <property type="match status" value="1"/>
</dbReference>
<protein>
    <submittedName>
        <fullName evidence="4">Coiled-coil domain-containing protein 81-like isoform X1</fullName>
    </submittedName>
</protein>
<keyword evidence="3" id="KW-1185">Reference proteome</keyword>
<gene>
    <name evidence="4" type="primary">LOC117652362</name>
</gene>
<dbReference type="PANTHER" id="PTHR14362">
    <property type="entry name" value="COILED-COIL DOMAIN-CONTAINING PROTEIN 81"/>
    <property type="match status" value="1"/>
</dbReference>
<dbReference type="GO" id="GO:0005815">
    <property type="term" value="C:microtubule organizing center"/>
    <property type="evidence" value="ECO:0007669"/>
    <property type="project" value="TreeGrafter"/>
</dbReference>
<dbReference type="InterPro" id="IPR026295">
    <property type="entry name" value="CCD81"/>
</dbReference>
<accession>A0A6P9A734</accession>
<sequence>MVVYTNVLETAQRNFQSGIGKSYSPEDVSEVWKQVAQFIRSSLLKKRAVDIKGLGRFTVQEYSMPVSSIYAIWSHRPVFYLDKRLCDSYHIKCVRLYSSDKISVVSPNLTTIARLAGLSRHAVEEIINEVVQALCRLCMELKDLELPLPSLGVLRIVNRYTDMRFSRELVRAVHQDTTDPMVMASHVRACEKRPVPPPSFLAPVAVPPRYLRDLHAVNYG</sequence>
<organism evidence="4">
    <name type="scientific">Thrips palmi</name>
    <name type="common">Melon thrips</name>
    <dbReference type="NCBI Taxonomy" id="161013"/>
    <lineage>
        <taxon>Eukaryota</taxon>
        <taxon>Metazoa</taxon>
        <taxon>Ecdysozoa</taxon>
        <taxon>Arthropoda</taxon>
        <taxon>Hexapoda</taxon>
        <taxon>Insecta</taxon>
        <taxon>Pterygota</taxon>
        <taxon>Neoptera</taxon>
        <taxon>Paraneoptera</taxon>
        <taxon>Thysanoptera</taxon>
        <taxon>Terebrantia</taxon>
        <taxon>Thripoidea</taxon>
        <taxon>Thripidae</taxon>
        <taxon>Thrips</taxon>
    </lineage>
</organism>
<evidence type="ECO:0000259" key="2">
    <source>
        <dbReference type="Pfam" id="PF18289"/>
    </source>
</evidence>
<dbReference type="Proteomes" id="UP000515158">
    <property type="component" value="Unplaced"/>
</dbReference>
<evidence type="ECO:0000259" key="1">
    <source>
        <dbReference type="Pfam" id="PF14908"/>
    </source>
</evidence>
<dbReference type="RefSeq" id="XP_034253104.1">
    <property type="nucleotide sequence ID" value="XM_034397213.1"/>
</dbReference>
<feature type="domain" description="CCDC81 HU" evidence="1">
    <location>
        <begin position="18"/>
        <end position="92"/>
    </location>
</feature>
<reference evidence="4" key="1">
    <citation type="submission" date="2025-08" db="UniProtKB">
        <authorList>
            <consortium name="RefSeq"/>
        </authorList>
    </citation>
    <scope>IDENTIFICATION</scope>
    <source>
        <tissue evidence="4">Total insect</tissue>
    </source>
</reference>
<evidence type="ECO:0000313" key="3">
    <source>
        <dbReference type="Proteomes" id="UP000515158"/>
    </source>
</evidence>